<feature type="transmembrane region" description="Helical" evidence="9">
    <location>
        <begin position="21"/>
        <end position="42"/>
    </location>
</feature>
<feature type="transmembrane region" description="Helical" evidence="9">
    <location>
        <begin position="62"/>
        <end position="81"/>
    </location>
</feature>
<feature type="transmembrane region" description="Helical" evidence="9">
    <location>
        <begin position="238"/>
        <end position="263"/>
    </location>
</feature>
<feature type="transmembrane region" description="Helical" evidence="9">
    <location>
        <begin position="275"/>
        <end position="292"/>
    </location>
</feature>
<evidence type="ECO:0000256" key="2">
    <source>
        <dbReference type="ARBA" id="ARBA00022448"/>
    </source>
</evidence>
<evidence type="ECO:0000256" key="1">
    <source>
        <dbReference type="ARBA" id="ARBA00004141"/>
    </source>
</evidence>
<dbReference type="SUPFAM" id="SSF81340">
    <property type="entry name" value="Clc chloride channel"/>
    <property type="match status" value="1"/>
</dbReference>
<dbReference type="OrthoDB" id="9812438at2"/>
<reference evidence="11 12" key="1">
    <citation type="submission" date="2019-01" db="EMBL/GenBank/DDBJ databases">
        <authorList>
            <person name="Brito A."/>
        </authorList>
    </citation>
    <scope>NUCLEOTIDE SEQUENCE [LARGE SCALE GENOMIC DNA]</scope>
    <source>
        <strain evidence="11">1</strain>
    </source>
</reference>
<evidence type="ECO:0000259" key="10">
    <source>
        <dbReference type="PROSITE" id="PS51371"/>
    </source>
</evidence>
<dbReference type="Proteomes" id="UP000320055">
    <property type="component" value="Unassembled WGS sequence"/>
</dbReference>
<feature type="transmembrane region" description="Helical" evidence="9">
    <location>
        <begin position="399"/>
        <end position="416"/>
    </location>
</feature>
<evidence type="ECO:0000256" key="6">
    <source>
        <dbReference type="ARBA" id="ARBA00023136"/>
    </source>
</evidence>
<protein>
    <submittedName>
        <fullName evidence="11">Chloride channel core</fullName>
    </submittedName>
</protein>
<dbReference type="SUPFAM" id="SSF54631">
    <property type="entry name" value="CBS-domain pair"/>
    <property type="match status" value="1"/>
</dbReference>
<dbReference type="RefSeq" id="WP_144869661.1">
    <property type="nucleotide sequence ID" value="NZ_LR213876.1"/>
</dbReference>
<evidence type="ECO:0000313" key="12">
    <source>
        <dbReference type="Proteomes" id="UP000320055"/>
    </source>
</evidence>
<keyword evidence="4 9" id="KW-1133">Transmembrane helix</keyword>
<evidence type="ECO:0000256" key="7">
    <source>
        <dbReference type="ARBA" id="ARBA00023214"/>
    </source>
</evidence>
<gene>
    <name evidence="11" type="ORF">H1P_1230020</name>
</gene>
<feature type="transmembrane region" description="Helical" evidence="9">
    <location>
        <begin position="367"/>
        <end position="392"/>
    </location>
</feature>
<dbReference type="InterPro" id="IPR014743">
    <property type="entry name" value="Cl-channel_core"/>
</dbReference>
<evidence type="ECO:0000256" key="5">
    <source>
        <dbReference type="ARBA" id="ARBA00023065"/>
    </source>
</evidence>
<dbReference type="CDD" id="cd01031">
    <property type="entry name" value="EriC"/>
    <property type="match status" value="1"/>
</dbReference>
<proteinExistence type="predicted"/>
<keyword evidence="8" id="KW-0129">CBS domain</keyword>
<dbReference type="Gene3D" id="3.10.580.10">
    <property type="entry name" value="CBS-domain"/>
    <property type="match status" value="1"/>
</dbReference>
<dbReference type="PANTHER" id="PTHR45711">
    <property type="entry name" value="CHLORIDE CHANNEL PROTEIN"/>
    <property type="match status" value="1"/>
</dbReference>
<organism evidence="11 12">
    <name type="scientific">Hyella patelloides LEGE 07179</name>
    <dbReference type="NCBI Taxonomy" id="945734"/>
    <lineage>
        <taxon>Bacteria</taxon>
        <taxon>Bacillati</taxon>
        <taxon>Cyanobacteriota</taxon>
        <taxon>Cyanophyceae</taxon>
        <taxon>Pleurocapsales</taxon>
        <taxon>Hyellaceae</taxon>
        <taxon>Hyella</taxon>
    </lineage>
</organism>
<dbReference type="Gene3D" id="1.10.3080.10">
    <property type="entry name" value="Clc chloride channel"/>
    <property type="match status" value="1"/>
</dbReference>
<dbReference type="PRINTS" id="PR00762">
    <property type="entry name" value="CLCHANNEL"/>
</dbReference>
<feature type="transmembrane region" description="Helical" evidence="9">
    <location>
        <begin position="196"/>
        <end position="213"/>
    </location>
</feature>
<dbReference type="InterPro" id="IPR000644">
    <property type="entry name" value="CBS_dom"/>
</dbReference>
<name>A0A563VKB2_9CYAN</name>
<dbReference type="SMART" id="SM00116">
    <property type="entry name" value="CBS"/>
    <property type="match status" value="2"/>
</dbReference>
<keyword evidence="12" id="KW-1185">Reference proteome</keyword>
<dbReference type="AlphaFoldDB" id="A0A563VKB2"/>
<dbReference type="GO" id="GO:0005886">
    <property type="term" value="C:plasma membrane"/>
    <property type="evidence" value="ECO:0007669"/>
    <property type="project" value="TreeGrafter"/>
</dbReference>
<dbReference type="Gene3D" id="3.40.50.12370">
    <property type="match status" value="1"/>
</dbReference>
<dbReference type="Pfam" id="PF00654">
    <property type="entry name" value="Voltage_CLC"/>
    <property type="match status" value="1"/>
</dbReference>
<keyword evidence="2" id="KW-0813">Transport</keyword>
<keyword evidence="3 9" id="KW-0812">Transmembrane</keyword>
<feature type="domain" description="CBS" evidence="10">
    <location>
        <begin position="455"/>
        <end position="515"/>
    </location>
</feature>
<dbReference type="Pfam" id="PF00582">
    <property type="entry name" value="Usp"/>
    <property type="match status" value="2"/>
</dbReference>
<dbReference type="CDD" id="cd00293">
    <property type="entry name" value="USP-like"/>
    <property type="match status" value="1"/>
</dbReference>
<feature type="transmembrane region" description="Helical" evidence="9">
    <location>
        <begin position="338"/>
        <end position="361"/>
    </location>
</feature>
<evidence type="ECO:0000256" key="3">
    <source>
        <dbReference type="ARBA" id="ARBA00022692"/>
    </source>
</evidence>
<dbReference type="GO" id="GO:0005247">
    <property type="term" value="F:voltage-gated chloride channel activity"/>
    <property type="evidence" value="ECO:0007669"/>
    <property type="project" value="TreeGrafter"/>
</dbReference>
<feature type="transmembrane region" description="Helical" evidence="9">
    <location>
        <begin position="161"/>
        <end position="184"/>
    </location>
</feature>
<keyword evidence="5" id="KW-0406">Ion transport</keyword>
<accession>A0A563VKB2</accession>
<evidence type="ECO:0000313" key="11">
    <source>
        <dbReference type="EMBL" id="VEP11874.1"/>
    </source>
</evidence>
<evidence type="ECO:0000256" key="9">
    <source>
        <dbReference type="SAM" id="Phobius"/>
    </source>
</evidence>
<evidence type="ECO:0000256" key="4">
    <source>
        <dbReference type="ARBA" id="ARBA00022989"/>
    </source>
</evidence>
<feature type="domain" description="CBS" evidence="10">
    <location>
        <begin position="516"/>
        <end position="573"/>
    </location>
</feature>
<evidence type="ECO:0000256" key="8">
    <source>
        <dbReference type="PROSITE-ProRule" id="PRU00703"/>
    </source>
</evidence>
<dbReference type="InterPro" id="IPR001807">
    <property type="entry name" value="ClC"/>
</dbReference>
<sequence>MKNLLAKWWNSRVLATSSVDTRYALIEACAIGFFSGLTALLLKQGVGLLGGYRLELARAWGASWALPLIGLVMGFLAGWAVELLSPAAAGGGIPQVKAALARYPIKLNLRVALVKTLGTIFVLGAGLTLGRRGPTVHIGAALAAQISSWLPNSPTNRRQTIAAGAAAGLAAGFNTPIAGVLFVIEELMRDASGLTLETAIAASFTGAVVSRLFNSSDLNLPQVLLDTNSRSSFAVEEIPFYLVLGILAGVLGGLFNRGIIFGVRWNRKLPISMPLRVGLAGLISGLVIAFLPEFFRDNTGLREFVIAGELTWQITAIAFMAHFFLTILAYSSGAPGGVFAPALVLGSALGYLVGMAEVNLIGTESSYTFALAGMGAFFTSVVRVPVTAIVIVFEMTADFNLVLPLMISCAIAYITAEGVSRGSLYEHLLEVSGIDFKEETPTRDFLSQLTAFDVMESQVETLSSQISIKETIAAMSQSHHRGFPVVDDGKLVGIVTQSDIADARRENAVGLLHDIMTPQPITVNSKTSLADVLYLLNRYQLSRLPVTEGNKLIGIITRSDIIKAEAKQLLGDREICKQSEPSYITYQTRSPATGRGRILLPVSNPENAKPLMNIAIAIAKYQKYEIECLQVICVPKYIYPAQAKVKTGDARHLMQRLERLGRKSNIPVHTQVRIANNVSAAILETLIQEQICLLITGWRGKHLTPENIFSNVVDTLIEKATCDLVLIKLGTYNNCFPQSVDKKVGKWLIPTAGGNNIQQSIKILPGLASLYNSAHTPKVTLCQVYTPNQGAFNFYSIRKLAKAIANNTNLAVKALPIRAYSVPEAILRLHNAEKYDLVVLGASSEGMLQNVMSGNIPKEIVRKVSTTVIIVRSGHKIGT</sequence>
<dbReference type="PANTHER" id="PTHR45711:SF10">
    <property type="entry name" value="CHLORIDE CHANNEL PROTEIN"/>
    <property type="match status" value="1"/>
</dbReference>
<keyword evidence="7" id="KW-0868">Chloride</keyword>
<dbReference type="InterPro" id="IPR046342">
    <property type="entry name" value="CBS_dom_sf"/>
</dbReference>
<feature type="transmembrane region" description="Helical" evidence="9">
    <location>
        <begin position="312"/>
        <end position="331"/>
    </location>
</feature>
<comment type="subcellular location">
    <subcellularLocation>
        <location evidence="1">Membrane</location>
        <topology evidence="1">Multi-pass membrane protein</topology>
    </subcellularLocation>
</comment>
<dbReference type="SUPFAM" id="SSF52402">
    <property type="entry name" value="Adenine nucleotide alpha hydrolases-like"/>
    <property type="match status" value="2"/>
</dbReference>
<feature type="transmembrane region" description="Helical" evidence="9">
    <location>
        <begin position="107"/>
        <end position="127"/>
    </location>
</feature>
<dbReference type="PROSITE" id="PS51371">
    <property type="entry name" value="CBS"/>
    <property type="match status" value="2"/>
</dbReference>
<dbReference type="Pfam" id="PF00571">
    <property type="entry name" value="CBS"/>
    <property type="match status" value="2"/>
</dbReference>
<keyword evidence="6 9" id="KW-0472">Membrane</keyword>
<dbReference type="InterPro" id="IPR006016">
    <property type="entry name" value="UspA"/>
</dbReference>
<dbReference type="EMBL" id="CAACVJ010000028">
    <property type="protein sequence ID" value="VEP11874.1"/>
    <property type="molecule type" value="Genomic_DNA"/>
</dbReference>